<evidence type="ECO:0000256" key="8">
    <source>
        <dbReference type="SAM" id="Phobius"/>
    </source>
</evidence>
<dbReference type="Gene3D" id="1.20.1640.10">
    <property type="entry name" value="Multidrug efflux transporter AcrB transmembrane domain"/>
    <property type="match status" value="2"/>
</dbReference>
<feature type="transmembrane region" description="Helical" evidence="8">
    <location>
        <begin position="530"/>
        <end position="550"/>
    </location>
</feature>
<keyword evidence="5 8" id="KW-0812">Transmembrane</keyword>
<feature type="transmembrane region" description="Helical" evidence="8">
    <location>
        <begin position="387"/>
        <end position="410"/>
    </location>
</feature>
<reference evidence="10" key="1">
    <citation type="submission" date="2017-04" db="EMBL/GenBank/DDBJ databases">
        <authorList>
            <person name="Varghese N."/>
            <person name="Submissions S."/>
        </authorList>
    </citation>
    <scope>NUCLEOTIDE SEQUENCE [LARGE SCALE GENOMIC DNA]</scope>
    <source>
        <strain evidence="10">DSM 22618</strain>
    </source>
</reference>
<feature type="transmembrane region" description="Helical" evidence="8">
    <location>
        <begin position="856"/>
        <end position="874"/>
    </location>
</feature>
<dbReference type="InterPro" id="IPR001036">
    <property type="entry name" value="Acrflvin-R"/>
</dbReference>
<feature type="transmembrane region" description="Helical" evidence="8">
    <location>
        <begin position="881"/>
        <end position="901"/>
    </location>
</feature>
<evidence type="ECO:0000256" key="7">
    <source>
        <dbReference type="ARBA" id="ARBA00023136"/>
    </source>
</evidence>
<dbReference type="SUPFAM" id="SSF82693">
    <property type="entry name" value="Multidrug efflux transporter AcrB pore domain, PN1, PN2, PC1 and PC2 subdomains"/>
    <property type="match status" value="3"/>
</dbReference>
<comment type="subcellular location">
    <subcellularLocation>
        <location evidence="1">Cell inner membrane</location>
        <topology evidence="1">Multi-pass membrane protein</topology>
    </subcellularLocation>
</comment>
<dbReference type="NCBIfam" id="NF033617">
    <property type="entry name" value="RND_permease_2"/>
    <property type="match status" value="1"/>
</dbReference>
<dbReference type="Gene3D" id="3.30.70.1320">
    <property type="entry name" value="Multidrug efflux transporter AcrB pore domain like"/>
    <property type="match status" value="1"/>
</dbReference>
<evidence type="ECO:0000256" key="4">
    <source>
        <dbReference type="ARBA" id="ARBA00022519"/>
    </source>
</evidence>
<dbReference type="InterPro" id="IPR027463">
    <property type="entry name" value="AcrB_DN_DC_subdom"/>
</dbReference>
<keyword evidence="7 8" id="KW-0472">Membrane</keyword>
<dbReference type="PANTHER" id="PTHR32063">
    <property type="match status" value="1"/>
</dbReference>
<dbReference type="FunFam" id="1.20.1640.10:FF:000001">
    <property type="entry name" value="Efflux pump membrane transporter"/>
    <property type="match status" value="1"/>
</dbReference>
<evidence type="ECO:0000256" key="5">
    <source>
        <dbReference type="ARBA" id="ARBA00022692"/>
    </source>
</evidence>
<dbReference type="SUPFAM" id="SSF82714">
    <property type="entry name" value="Multidrug efflux transporter AcrB TolC docking domain, DN and DC subdomains"/>
    <property type="match status" value="2"/>
</dbReference>
<feature type="transmembrane region" description="Helical" evidence="8">
    <location>
        <begin position="360"/>
        <end position="381"/>
    </location>
</feature>
<evidence type="ECO:0000313" key="10">
    <source>
        <dbReference type="Proteomes" id="UP000192920"/>
    </source>
</evidence>
<dbReference type="Proteomes" id="UP000192920">
    <property type="component" value="Unassembled WGS sequence"/>
</dbReference>
<name>A0A1Y6B7K4_9NEIS</name>
<keyword evidence="2" id="KW-0813">Transport</keyword>
<feature type="transmembrane region" description="Helical" evidence="8">
    <location>
        <begin position="463"/>
        <end position="486"/>
    </location>
</feature>
<dbReference type="Gene3D" id="3.30.70.1430">
    <property type="entry name" value="Multidrug efflux transporter AcrB pore domain"/>
    <property type="match status" value="2"/>
</dbReference>
<feature type="transmembrane region" description="Helical" evidence="8">
    <location>
        <begin position="337"/>
        <end position="353"/>
    </location>
</feature>
<feature type="transmembrane region" description="Helical" evidence="8">
    <location>
        <begin position="907"/>
        <end position="933"/>
    </location>
</feature>
<dbReference type="SUPFAM" id="SSF82866">
    <property type="entry name" value="Multidrug efflux transporter AcrB transmembrane domain"/>
    <property type="match status" value="2"/>
</dbReference>
<dbReference type="STRING" id="1123014.SAMN02745746_00285"/>
<evidence type="ECO:0000256" key="3">
    <source>
        <dbReference type="ARBA" id="ARBA00022475"/>
    </source>
</evidence>
<keyword evidence="3" id="KW-1003">Cell membrane</keyword>
<dbReference type="GO" id="GO:0005886">
    <property type="term" value="C:plasma membrane"/>
    <property type="evidence" value="ECO:0007669"/>
    <property type="project" value="UniProtKB-SubCell"/>
</dbReference>
<dbReference type="PRINTS" id="PR00702">
    <property type="entry name" value="ACRIFLAVINRP"/>
</dbReference>
<organism evidence="9 10">
    <name type="scientific">Pseudogulbenkiania subflava DSM 22618</name>
    <dbReference type="NCBI Taxonomy" id="1123014"/>
    <lineage>
        <taxon>Bacteria</taxon>
        <taxon>Pseudomonadati</taxon>
        <taxon>Pseudomonadota</taxon>
        <taxon>Betaproteobacteria</taxon>
        <taxon>Neisseriales</taxon>
        <taxon>Chromobacteriaceae</taxon>
        <taxon>Pseudogulbenkiania</taxon>
    </lineage>
</organism>
<keyword evidence="4" id="KW-0997">Cell inner membrane</keyword>
<evidence type="ECO:0000313" key="9">
    <source>
        <dbReference type="EMBL" id="SME94742.1"/>
    </source>
</evidence>
<dbReference type="EMBL" id="FXAG01000001">
    <property type="protein sequence ID" value="SME94742.1"/>
    <property type="molecule type" value="Genomic_DNA"/>
</dbReference>
<accession>A0A1Y6B7K4</accession>
<sequence>MIPSAPFIRRPVSTVLLTLAIALAGMLAFGLLPVSSLPQVDFPTIQVQAQLAGASPETMAATVATPLERTLGRIAGVNEITSTSSQGSTRIVLQFDLNRDSNGAAKDVQGAINAALANLPSALSGTPTYRKVNPSEAPVLILTLTSDTLTKGRLYDLASTVLAQKLSQVDGIGQVTVGGGALPAVRVALDPTALSRHGVSFDEVRRAIQNYTLKLPLGVLEDAGKQWQLASNDQLNRAADYRGLIVHYQDGAALRLADVAAVSDSVQDVRNAGLANGKPAIVLLLFRAPGANVIDTVERVRALMPQLSASVPQTATLTVTQDRTSTIRASLRDVERTLVTAVALVVLVVFLFLKSGRATLVPAITVPVSLIGTFGVMYLAGFSLNNLSLMALTIATGFVVDDTIVVLENIARHIENGMTPRAAAFRGAREVGFTVLAMSLSLIAVFIPILLMGDIVGRLFREFALTLSAAILVSLVVSLTTAPMLCSRWLRPRPHRPATPSRFARWRAQWFERLVAGYRRSLAWSLDHHLLMLLLLVATVAANVALYVAVPKGFFPQQDTGRLIGNIRADQSISFQAMRGKLQRFVDVVRRDPAVDSVVGFTGGGARNSANVFVGLKPRSERTESADQVIARLRKQLSREPGATLFLQSAQELRIGGRQSNAQYQYTLQGDDLAQLRAWEPRLRQALVRLPGLADVNTDQQDRGLQTTLLFDRDSLARLGLTQNDADSALGNAFGQRQIATLYNPLNQYKVVLEAAPAYLERPESLRDIYLITPQHLPVPLATVSRAQPDNTPLAVNHQGQFAATTVSFNLDPGVSIGAARSAIDAAVNRLGMPGSLVGSFQGSARAFQASLDSQPWLILAALAAVYIVLGILYESAIHPITILSTLPSAGVGAILALQLSGGELNVVAMIGVLLLIGIVKKNAIMLIDFALAAERQQGLAPREAILEAGVLRFRPILMTTMAALLGALPLALGHGEGAELRQPLGVSVVGGLIVSQLLTLYTTPVVYLYMDRLRRWNWRFWRRSAAVQA</sequence>
<proteinExistence type="predicted"/>
<dbReference type="FunFam" id="3.30.70.1430:FF:000001">
    <property type="entry name" value="Efflux pump membrane transporter"/>
    <property type="match status" value="1"/>
</dbReference>
<dbReference type="Gene3D" id="3.30.2090.10">
    <property type="entry name" value="Multidrug efflux transporter AcrB TolC docking domain, DN and DC subdomains"/>
    <property type="match status" value="2"/>
</dbReference>
<keyword evidence="6 8" id="KW-1133">Transmembrane helix</keyword>
<dbReference type="Pfam" id="PF00873">
    <property type="entry name" value="ACR_tran"/>
    <property type="match status" value="1"/>
</dbReference>
<keyword evidence="10" id="KW-1185">Reference proteome</keyword>
<dbReference type="AlphaFoldDB" id="A0A1Y6B7K4"/>
<dbReference type="PANTHER" id="PTHR32063:SF34">
    <property type="entry name" value="MULTIDRUG RESISTANCE PROTEIN MDTC"/>
    <property type="match status" value="1"/>
</dbReference>
<dbReference type="RefSeq" id="WP_085274665.1">
    <property type="nucleotide sequence ID" value="NZ_FXAG01000001.1"/>
</dbReference>
<feature type="transmembrane region" description="Helical" evidence="8">
    <location>
        <begin position="985"/>
        <end position="1010"/>
    </location>
</feature>
<feature type="transmembrane region" description="Helical" evidence="8">
    <location>
        <begin position="954"/>
        <end position="973"/>
    </location>
</feature>
<gene>
    <name evidence="9" type="ORF">SAMN02745746_00285</name>
</gene>
<dbReference type="GO" id="GO:0042910">
    <property type="term" value="F:xenobiotic transmembrane transporter activity"/>
    <property type="evidence" value="ECO:0007669"/>
    <property type="project" value="TreeGrafter"/>
</dbReference>
<feature type="transmembrane region" description="Helical" evidence="8">
    <location>
        <begin position="431"/>
        <end position="451"/>
    </location>
</feature>
<evidence type="ECO:0000256" key="1">
    <source>
        <dbReference type="ARBA" id="ARBA00004429"/>
    </source>
</evidence>
<protein>
    <submittedName>
        <fullName evidence="9">Multidrug efflux pump</fullName>
    </submittedName>
</protein>
<evidence type="ECO:0000256" key="2">
    <source>
        <dbReference type="ARBA" id="ARBA00022448"/>
    </source>
</evidence>
<evidence type="ECO:0000256" key="6">
    <source>
        <dbReference type="ARBA" id="ARBA00022989"/>
    </source>
</evidence>
<dbReference type="Gene3D" id="3.30.70.1440">
    <property type="entry name" value="Multidrug efflux transporter AcrB pore domain"/>
    <property type="match status" value="1"/>
</dbReference>